<reference evidence="6 9" key="2">
    <citation type="submission" date="2021-01" db="EMBL/GenBank/DDBJ databases">
        <title>Whole genome shotgun sequence of Actinoplanes lobatus NBRC 12513.</title>
        <authorList>
            <person name="Komaki H."/>
            <person name="Tamura T."/>
        </authorList>
    </citation>
    <scope>NUCLEOTIDE SEQUENCE [LARGE SCALE GENOMIC DNA]</scope>
    <source>
        <strain evidence="6 9">NBRC 12513</strain>
    </source>
</reference>
<dbReference type="RefSeq" id="WP_188125424.1">
    <property type="nucleotide sequence ID" value="NZ_BOMP01000084.1"/>
</dbReference>
<evidence type="ECO:0000313" key="7">
    <source>
        <dbReference type="EMBL" id="MBB4753768.1"/>
    </source>
</evidence>
<dbReference type="Proteomes" id="UP000590511">
    <property type="component" value="Unassembled WGS sequence"/>
</dbReference>
<evidence type="ECO:0000256" key="2">
    <source>
        <dbReference type="ARBA" id="ARBA00023125"/>
    </source>
</evidence>
<dbReference type="Gene3D" id="1.10.357.10">
    <property type="entry name" value="Tetracycline Repressor, domain 2"/>
    <property type="match status" value="1"/>
</dbReference>
<evidence type="ECO:0000313" key="6">
    <source>
        <dbReference type="EMBL" id="GIE42079.1"/>
    </source>
</evidence>
<organism evidence="7 8">
    <name type="scientific">Actinoplanes lobatus</name>
    <dbReference type="NCBI Taxonomy" id="113568"/>
    <lineage>
        <taxon>Bacteria</taxon>
        <taxon>Bacillati</taxon>
        <taxon>Actinomycetota</taxon>
        <taxon>Actinomycetes</taxon>
        <taxon>Micromonosporales</taxon>
        <taxon>Micromonosporaceae</taxon>
        <taxon>Actinoplanes</taxon>
    </lineage>
</organism>
<reference evidence="7 8" key="1">
    <citation type="submission" date="2020-08" db="EMBL/GenBank/DDBJ databases">
        <title>Sequencing the genomes of 1000 actinobacteria strains.</title>
        <authorList>
            <person name="Klenk H.-P."/>
        </authorList>
    </citation>
    <scope>NUCLEOTIDE SEQUENCE [LARGE SCALE GENOMIC DNA]</scope>
    <source>
        <strain evidence="7 8">DSM 43150</strain>
    </source>
</reference>
<evidence type="ECO:0000313" key="8">
    <source>
        <dbReference type="Proteomes" id="UP000590511"/>
    </source>
</evidence>
<dbReference type="PROSITE" id="PS50977">
    <property type="entry name" value="HTH_TETR_2"/>
    <property type="match status" value="1"/>
</dbReference>
<dbReference type="InterPro" id="IPR023772">
    <property type="entry name" value="DNA-bd_HTH_TetR-type_CS"/>
</dbReference>
<dbReference type="PRINTS" id="PR00455">
    <property type="entry name" value="HTHTETR"/>
</dbReference>
<dbReference type="InterPro" id="IPR050109">
    <property type="entry name" value="HTH-type_TetR-like_transc_reg"/>
</dbReference>
<dbReference type="PROSITE" id="PS01081">
    <property type="entry name" value="HTH_TETR_1"/>
    <property type="match status" value="1"/>
</dbReference>
<dbReference type="AlphaFoldDB" id="A0A7W7MKR2"/>
<feature type="domain" description="HTH tetR-type" evidence="5">
    <location>
        <begin position="6"/>
        <end position="66"/>
    </location>
</feature>
<name>A0A7W7MKR2_9ACTN</name>
<dbReference type="EMBL" id="BOMP01000084">
    <property type="protein sequence ID" value="GIE42079.1"/>
    <property type="molecule type" value="Genomic_DNA"/>
</dbReference>
<evidence type="ECO:0000256" key="1">
    <source>
        <dbReference type="ARBA" id="ARBA00023015"/>
    </source>
</evidence>
<dbReference type="Pfam" id="PF00440">
    <property type="entry name" value="TetR_N"/>
    <property type="match status" value="1"/>
</dbReference>
<dbReference type="GO" id="GO:0003700">
    <property type="term" value="F:DNA-binding transcription factor activity"/>
    <property type="evidence" value="ECO:0007669"/>
    <property type="project" value="TreeGrafter"/>
</dbReference>
<dbReference type="EMBL" id="JACHNC010000001">
    <property type="protein sequence ID" value="MBB4753768.1"/>
    <property type="molecule type" value="Genomic_DNA"/>
</dbReference>
<dbReference type="SUPFAM" id="SSF46689">
    <property type="entry name" value="Homeodomain-like"/>
    <property type="match status" value="1"/>
</dbReference>
<keyword evidence="1" id="KW-0805">Transcription regulation</keyword>
<feature type="DNA-binding region" description="H-T-H motif" evidence="4">
    <location>
        <begin position="29"/>
        <end position="48"/>
    </location>
</feature>
<dbReference type="Proteomes" id="UP000631312">
    <property type="component" value="Unassembled WGS sequence"/>
</dbReference>
<dbReference type="GO" id="GO:0000976">
    <property type="term" value="F:transcription cis-regulatory region binding"/>
    <property type="evidence" value="ECO:0007669"/>
    <property type="project" value="TreeGrafter"/>
</dbReference>
<dbReference type="Pfam" id="PF17754">
    <property type="entry name" value="TetR_C_14"/>
    <property type="match status" value="1"/>
</dbReference>
<keyword evidence="3" id="KW-0804">Transcription</keyword>
<evidence type="ECO:0000259" key="5">
    <source>
        <dbReference type="PROSITE" id="PS50977"/>
    </source>
</evidence>
<evidence type="ECO:0000256" key="3">
    <source>
        <dbReference type="ARBA" id="ARBA00023163"/>
    </source>
</evidence>
<accession>A0A7W7MKR2</accession>
<dbReference type="InterPro" id="IPR041347">
    <property type="entry name" value="MftR_C"/>
</dbReference>
<dbReference type="PANTHER" id="PTHR30055">
    <property type="entry name" value="HTH-TYPE TRANSCRIPTIONAL REGULATOR RUTR"/>
    <property type="match status" value="1"/>
</dbReference>
<comment type="caution">
    <text evidence="7">The sequence shown here is derived from an EMBL/GenBank/DDBJ whole genome shotgun (WGS) entry which is preliminary data.</text>
</comment>
<keyword evidence="9" id="KW-1185">Reference proteome</keyword>
<keyword evidence="2 4" id="KW-0238">DNA-binding</keyword>
<evidence type="ECO:0000313" key="9">
    <source>
        <dbReference type="Proteomes" id="UP000631312"/>
    </source>
</evidence>
<protein>
    <submittedName>
        <fullName evidence="7">AcrR family transcriptional regulator</fullName>
    </submittedName>
    <submittedName>
        <fullName evidence="6">TetR family transcriptional regulator</fullName>
    </submittedName>
</protein>
<dbReference type="InterPro" id="IPR001647">
    <property type="entry name" value="HTH_TetR"/>
</dbReference>
<gene>
    <name evidence="6" type="ORF">Alo02nite_49770</name>
    <name evidence="7" type="ORF">BJ964_007929</name>
</gene>
<evidence type="ECO:0000256" key="4">
    <source>
        <dbReference type="PROSITE-ProRule" id="PRU00335"/>
    </source>
</evidence>
<dbReference type="InterPro" id="IPR009057">
    <property type="entry name" value="Homeodomain-like_sf"/>
</dbReference>
<sequence>MARWEPGAGGRLAEAAMQLYVERGYDETTVADIAQRAGVTARTFFRHFADKREVLFAGSEPLRDALVRAVADAPAAAAPLTAVAAALDASTAFLGRDHAHSRRRQSIIDAHPELQERELIKMARLGAAVAGGLRDRGVTDPEATLAAEAGMVVLRVAFERWVADVEPGDLRALMRETMAALRATAGTAAA</sequence>
<proteinExistence type="predicted"/>
<dbReference type="PANTHER" id="PTHR30055:SF238">
    <property type="entry name" value="MYCOFACTOCIN BIOSYNTHESIS TRANSCRIPTIONAL REGULATOR MFTR-RELATED"/>
    <property type="match status" value="1"/>
</dbReference>